<dbReference type="Proteomes" id="UP001642540">
    <property type="component" value="Unassembled WGS sequence"/>
</dbReference>
<gene>
    <name evidence="3" type="ORF">ODALV1_LOCUS21276</name>
</gene>
<accession>A0ABP1RCB5</accession>
<evidence type="ECO:0000313" key="3">
    <source>
        <dbReference type="EMBL" id="CAL8126122.1"/>
    </source>
</evidence>
<feature type="domain" description="EB" evidence="2">
    <location>
        <begin position="408"/>
        <end position="448"/>
    </location>
</feature>
<evidence type="ECO:0000259" key="2">
    <source>
        <dbReference type="Pfam" id="PF01683"/>
    </source>
</evidence>
<name>A0ABP1RCB5_9HEXA</name>
<proteinExistence type="predicted"/>
<dbReference type="PANTHER" id="PTHR39069:SF8">
    <property type="entry name" value="FI17111P1"/>
    <property type="match status" value="1"/>
</dbReference>
<protein>
    <recommendedName>
        <fullName evidence="2">EB domain-containing protein</fullName>
    </recommendedName>
</protein>
<dbReference type="Pfam" id="PF01683">
    <property type="entry name" value="EB"/>
    <property type="match status" value="1"/>
</dbReference>
<feature type="chain" id="PRO_5047203471" description="EB domain-containing protein" evidence="1">
    <location>
        <begin position="25"/>
        <end position="467"/>
    </location>
</feature>
<reference evidence="3 4" key="1">
    <citation type="submission" date="2024-08" db="EMBL/GenBank/DDBJ databases">
        <authorList>
            <person name="Cucini C."/>
            <person name="Frati F."/>
        </authorList>
    </citation>
    <scope>NUCLEOTIDE SEQUENCE [LARGE SCALE GENOMIC DNA]</scope>
</reference>
<dbReference type="InterPro" id="IPR006149">
    <property type="entry name" value="EB_dom"/>
</dbReference>
<organism evidence="3 4">
    <name type="scientific">Orchesella dallaii</name>
    <dbReference type="NCBI Taxonomy" id="48710"/>
    <lineage>
        <taxon>Eukaryota</taxon>
        <taxon>Metazoa</taxon>
        <taxon>Ecdysozoa</taxon>
        <taxon>Arthropoda</taxon>
        <taxon>Hexapoda</taxon>
        <taxon>Collembola</taxon>
        <taxon>Entomobryomorpha</taxon>
        <taxon>Entomobryoidea</taxon>
        <taxon>Orchesellidae</taxon>
        <taxon>Orchesellinae</taxon>
        <taxon>Orchesella</taxon>
    </lineage>
</organism>
<keyword evidence="4" id="KW-1185">Reference proteome</keyword>
<evidence type="ECO:0000313" key="4">
    <source>
        <dbReference type="Proteomes" id="UP001642540"/>
    </source>
</evidence>
<dbReference type="PANTHER" id="PTHR39069">
    <property type="entry name" value="ECDYSONE-INDUCIBLE GENE E1, ISOFORM A"/>
    <property type="match status" value="1"/>
</dbReference>
<comment type="caution">
    <text evidence="3">The sequence shown here is derived from an EMBL/GenBank/DDBJ whole genome shotgun (WGS) entry which is preliminary data.</text>
</comment>
<keyword evidence="1" id="KW-0732">Signal</keyword>
<feature type="signal peptide" evidence="1">
    <location>
        <begin position="1"/>
        <end position="24"/>
    </location>
</feature>
<sequence length="467" mass="50872">MYFNKVLHLLAVINLSVQNAYVQGTPTIDYQFEDFGTNDTSARSFATDSNIAQSKLGGPCSYYENRPCTIYGAYCRNEICTCNPYSDITDLSRNECLPKANKTGDPCEVDLQCSSTLSGNGKCGPKKVCICTEGSNPNDDGTECLMGDKFSGEVCSNSMDCFGYPDKSECLNGACQCKSGFVTSSNSSESKLGCLPIIDRTGGECMNKNQCQKGTLGKWSDCAVPEYYRRYYGPNRKECICPEDTYERSLVYGESDICYKIANRIGDSCEESYQCRYNLGKDSDCSPDGECVCLGNSIPSEDGMSCLPSGVLIGNPCQFPEQCVGKPNISSDCSENEICLCKEGFVQNANMSDCVPIRKKVGETCVVPWQCDNIGNNIGCSERSGVKKGTGEKICRCKHGYISGPGKNNCLKKATDIQDSCSIDAQCIPLLKLSRCIRGRCQCVNGAEFRYKAAYGTSTKECVLESV</sequence>
<evidence type="ECO:0000256" key="1">
    <source>
        <dbReference type="SAM" id="SignalP"/>
    </source>
</evidence>
<dbReference type="EMBL" id="CAXLJM020000071">
    <property type="protein sequence ID" value="CAL8126122.1"/>
    <property type="molecule type" value="Genomic_DNA"/>
</dbReference>